<dbReference type="Proteomes" id="UP001153737">
    <property type="component" value="Chromosome 8"/>
</dbReference>
<gene>
    <name evidence="1" type="ORF">PHAECO_LOCUS12113</name>
</gene>
<proteinExistence type="predicted"/>
<reference evidence="1" key="2">
    <citation type="submission" date="2022-10" db="EMBL/GenBank/DDBJ databases">
        <authorList>
            <consortium name="ENA_rothamsted_submissions"/>
            <consortium name="culmorum"/>
            <person name="King R."/>
        </authorList>
    </citation>
    <scope>NUCLEOTIDE SEQUENCE</scope>
</reference>
<dbReference type="EMBL" id="OU896714">
    <property type="protein sequence ID" value="CAG9824266.1"/>
    <property type="molecule type" value="Genomic_DNA"/>
</dbReference>
<keyword evidence="2" id="KW-1185">Reference proteome</keyword>
<name>A0A9N9X2T0_PHACE</name>
<organism evidence="1 2">
    <name type="scientific">Phaedon cochleariae</name>
    <name type="common">Mustard beetle</name>
    <dbReference type="NCBI Taxonomy" id="80249"/>
    <lineage>
        <taxon>Eukaryota</taxon>
        <taxon>Metazoa</taxon>
        <taxon>Ecdysozoa</taxon>
        <taxon>Arthropoda</taxon>
        <taxon>Hexapoda</taxon>
        <taxon>Insecta</taxon>
        <taxon>Pterygota</taxon>
        <taxon>Neoptera</taxon>
        <taxon>Endopterygota</taxon>
        <taxon>Coleoptera</taxon>
        <taxon>Polyphaga</taxon>
        <taxon>Cucujiformia</taxon>
        <taxon>Chrysomeloidea</taxon>
        <taxon>Chrysomelidae</taxon>
        <taxon>Chrysomelinae</taxon>
        <taxon>Chrysomelini</taxon>
        <taxon>Phaedon</taxon>
    </lineage>
</organism>
<reference evidence="1" key="1">
    <citation type="submission" date="2022-01" db="EMBL/GenBank/DDBJ databases">
        <authorList>
            <person name="King R."/>
        </authorList>
    </citation>
    <scope>NUCLEOTIDE SEQUENCE</scope>
</reference>
<accession>A0A9N9X2T0</accession>
<evidence type="ECO:0000313" key="2">
    <source>
        <dbReference type="Proteomes" id="UP001153737"/>
    </source>
</evidence>
<protein>
    <submittedName>
        <fullName evidence="1">Uncharacterized protein</fullName>
    </submittedName>
</protein>
<dbReference type="AlphaFoldDB" id="A0A9N9X2T0"/>
<evidence type="ECO:0000313" key="1">
    <source>
        <dbReference type="EMBL" id="CAG9824266.1"/>
    </source>
</evidence>
<sequence length="162" mass="18871">MRYIATISHRRKIENHQWRIESPHLECIRFLERLVMANKEDVGTLQMTGDVPGTFGNVPATFEVQNLRLVRIRMETLVFEHFRKRREINQDGVMLLSGFSQMVYKELKEAFLKLIPQPELEEDKEEMSLTLTNNMKMAIGVYHADPGEDMARARDMGKMTTG</sequence>